<reference evidence="6 7" key="1">
    <citation type="submission" date="2024-09" db="EMBL/GenBank/DDBJ databases">
        <authorList>
            <person name="Sun Q."/>
            <person name="Mori K."/>
        </authorList>
    </citation>
    <scope>NUCLEOTIDE SEQUENCE [LARGE SCALE GENOMIC DNA]</scope>
    <source>
        <strain evidence="6 7">CCM 7650</strain>
    </source>
</reference>
<evidence type="ECO:0000313" key="6">
    <source>
        <dbReference type="EMBL" id="MFC0264330.1"/>
    </source>
</evidence>
<dbReference type="InterPro" id="IPR001173">
    <property type="entry name" value="Glyco_trans_2-like"/>
</dbReference>
<dbReference type="Gene3D" id="3.90.550.10">
    <property type="entry name" value="Spore Coat Polysaccharide Biosynthesis Protein SpsA, Chain A"/>
    <property type="match status" value="1"/>
</dbReference>
<evidence type="ECO:0000256" key="2">
    <source>
        <dbReference type="ARBA" id="ARBA00022676"/>
    </source>
</evidence>
<dbReference type="Pfam" id="PF00535">
    <property type="entry name" value="Glycos_transf_2"/>
    <property type="match status" value="1"/>
</dbReference>
<dbReference type="InterPro" id="IPR029044">
    <property type="entry name" value="Nucleotide-diphossugar_trans"/>
</dbReference>
<feature type="transmembrane region" description="Helical" evidence="4">
    <location>
        <begin position="298"/>
        <end position="319"/>
    </location>
</feature>
<protein>
    <submittedName>
        <fullName evidence="6">Glycosyltransferase</fullName>
        <ecNumber evidence="6">2.4.-.-</ecNumber>
    </submittedName>
</protein>
<keyword evidence="4" id="KW-1133">Transmembrane helix</keyword>
<evidence type="ECO:0000256" key="3">
    <source>
        <dbReference type="ARBA" id="ARBA00022679"/>
    </source>
</evidence>
<dbReference type="Proteomes" id="UP001589797">
    <property type="component" value="Unassembled WGS sequence"/>
</dbReference>
<comment type="similarity">
    <text evidence="1">Belongs to the glycosyltransferase 2 family.</text>
</comment>
<proteinExistence type="inferred from homology"/>
<dbReference type="SUPFAM" id="SSF53448">
    <property type="entry name" value="Nucleotide-diphospho-sugar transferases"/>
    <property type="match status" value="1"/>
</dbReference>
<evidence type="ECO:0000256" key="1">
    <source>
        <dbReference type="ARBA" id="ARBA00006739"/>
    </source>
</evidence>
<organism evidence="6 7">
    <name type="scientific">Fontibacter flavus</name>
    <dbReference type="NCBI Taxonomy" id="654838"/>
    <lineage>
        <taxon>Bacteria</taxon>
        <taxon>Pseudomonadati</taxon>
        <taxon>Bacteroidota</taxon>
        <taxon>Cytophagia</taxon>
        <taxon>Cytophagales</taxon>
        <taxon>Cyclobacteriaceae</taxon>
        <taxon>Fontibacter</taxon>
    </lineage>
</organism>
<name>A0ABV6FYI3_9BACT</name>
<gene>
    <name evidence="6" type="ORF">ACFFIP_16705</name>
</gene>
<accession>A0ABV6FYI3</accession>
<keyword evidence="2 6" id="KW-0328">Glycosyltransferase</keyword>
<dbReference type="EC" id="2.4.-.-" evidence="6"/>
<keyword evidence="7" id="KW-1185">Reference proteome</keyword>
<dbReference type="PANTHER" id="PTHR43630">
    <property type="entry name" value="POLY-BETA-1,6-N-ACETYL-D-GLUCOSAMINE SYNTHASE"/>
    <property type="match status" value="1"/>
</dbReference>
<keyword evidence="4" id="KW-0472">Membrane</keyword>
<evidence type="ECO:0000256" key="4">
    <source>
        <dbReference type="SAM" id="Phobius"/>
    </source>
</evidence>
<keyword evidence="4" id="KW-0812">Transmembrane</keyword>
<dbReference type="GO" id="GO:0016757">
    <property type="term" value="F:glycosyltransferase activity"/>
    <property type="evidence" value="ECO:0007669"/>
    <property type="project" value="UniProtKB-KW"/>
</dbReference>
<dbReference type="EMBL" id="JBHLWI010000049">
    <property type="protein sequence ID" value="MFC0264330.1"/>
    <property type="molecule type" value="Genomic_DNA"/>
</dbReference>
<dbReference type="PANTHER" id="PTHR43630:SF1">
    <property type="entry name" value="POLY-BETA-1,6-N-ACETYL-D-GLUCOSAMINE SYNTHASE"/>
    <property type="match status" value="1"/>
</dbReference>
<evidence type="ECO:0000313" key="7">
    <source>
        <dbReference type="Proteomes" id="UP001589797"/>
    </source>
</evidence>
<keyword evidence="3 6" id="KW-0808">Transferase</keyword>
<feature type="domain" description="Glycosyltransferase 2-like" evidence="5">
    <location>
        <begin position="42"/>
        <end position="210"/>
    </location>
</feature>
<evidence type="ECO:0000259" key="5">
    <source>
        <dbReference type="Pfam" id="PF00535"/>
    </source>
</evidence>
<comment type="caution">
    <text evidence="6">The sequence shown here is derived from an EMBL/GenBank/DDBJ whole genome shotgun (WGS) entry which is preliminary data.</text>
</comment>
<feature type="transmembrane region" description="Helical" evidence="4">
    <location>
        <begin position="340"/>
        <end position="363"/>
    </location>
</feature>
<sequence length="374" mass="42620">MLTFYLLFGILYWGMFSRLRKLWEGRKNLGRNFIQKENPQVSILVPFRNEAQNLPAIFNGIFSLQYRPLQVLFIDDHSEDEGRKYLTALIDKPGCEDIEIEILKSKGIGKKMAVRTGVERAFGDIILTTDADCFLPNDWVENKLKGFSDPMVMMVAGPVISQKSKGFFSVFQQIEWSSIILITKVGFELQAPLMCSAANMAYRKKAFEEVGGYNGNLDQLSGDDEFLLKKISKRFGVGSVRFVTDNLVMTMPHATWRSLFSQRIRWSSKWRSHLSLIHMAASILPVLIQLIFISSVCLLWKGHIGMILFLILWTTKILAERKVLGKVLETYGIKFSIWSYVLTGIVHPFYVLVSAIGGIFGNFEWKGRKSSNMA</sequence>
<dbReference type="RefSeq" id="WP_382388865.1">
    <property type="nucleotide sequence ID" value="NZ_JBHLWI010000049.1"/>
</dbReference>